<protein>
    <submittedName>
        <fullName evidence="2">Uncharacterized protein</fullName>
    </submittedName>
</protein>
<evidence type="ECO:0000313" key="3">
    <source>
        <dbReference type="Proteomes" id="UP000604046"/>
    </source>
</evidence>
<comment type="caution">
    <text evidence="2">The sequence shown here is derived from an EMBL/GenBank/DDBJ whole genome shotgun (WGS) entry which is preliminary data.</text>
</comment>
<organism evidence="2 3">
    <name type="scientific">Symbiodinium natans</name>
    <dbReference type="NCBI Taxonomy" id="878477"/>
    <lineage>
        <taxon>Eukaryota</taxon>
        <taxon>Sar</taxon>
        <taxon>Alveolata</taxon>
        <taxon>Dinophyceae</taxon>
        <taxon>Suessiales</taxon>
        <taxon>Symbiodiniaceae</taxon>
        <taxon>Symbiodinium</taxon>
    </lineage>
</organism>
<evidence type="ECO:0000256" key="1">
    <source>
        <dbReference type="SAM" id="Phobius"/>
    </source>
</evidence>
<keyword evidence="1" id="KW-0812">Transmembrane</keyword>
<dbReference type="EMBL" id="CAJNDS010001846">
    <property type="protein sequence ID" value="CAE7284237.1"/>
    <property type="molecule type" value="Genomic_DNA"/>
</dbReference>
<gene>
    <name evidence="2" type="ORF">SNAT2548_LOCUS15053</name>
</gene>
<keyword evidence="1" id="KW-1133">Transmembrane helix</keyword>
<keyword evidence="3" id="KW-1185">Reference proteome</keyword>
<dbReference type="Proteomes" id="UP000604046">
    <property type="component" value="Unassembled WGS sequence"/>
</dbReference>
<dbReference type="AlphaFoldDB" id="A0A812N1P1"/>
<feature type="transmembrane region" description="Helical" evidence="1">
    <location>
        <begin position="219"/>
        <end position="241"/>
    </location>
</feature>
<name>A0A812N1P1_9DINO</name>
<evidence type="ECO:0000313" key="2">
    <source>
        <dbReference type="EMBL" id="CAE7284237.1"/>
    </source>
</evidence>
<accession>A0A812N1P1</accession>
<proteinExistence type="predicted"/>
<sequence length="258" mass="27715">MAYVWEQVSRQETAIRRITLDPVGGGAASSLTAEAPPPAVVAVGIELARVEAVALGSLRGVRFTWKKDLSAQLQPKPAVLCPDAATMPAEALSGISLLLRCDTTARIPAPVARTDATGNVHLEHLRLAERSIGAFEPMAVCGVLDLQWPTLMACPPCQAQDFAAQPGQCDEEQMRLVTFKLMRPCIGGMSVPPGYKESCVGDDVRSIVKHVGKAVKEKYPLRAALISVASVLLGCTLICYATHLHRTYRQQYLQDGGL</sequence>
<dbReference type="OrthoDB" id="10284025at2759"/>
<reference evidence="2" key="1">
    <citation type="submission" date="2021-02" db="EMBL/GenBank/DDBJ databases">
        <authorList>
            <person name="Dougan E. K."/>
            <person name="Rhodes N."/>
            <person name="Thang M."/>
            <person name="Chan C."/>
        </authorList>
    </citation>
    <scope>NUCLEOTIDE SEQUENCE</scope>
</reference>
<keyword evidence="1" id="KW-0472">Membrane</keyword>